<evidence type="ECO:0000313" key="1">
    <source>
        <dbReference type="EMBL" id="EOB02080.1"/>
    </source>
</evidence>
<protein>
    <submittedName>
        <fullName evidence="1">Uncharacterized protein</fullName>
    </submittedName>
</protein>
<dbReference type="EMBL" id="KB743004">
    <property type="protein sequence ID" value="EOB02080.1"/>
    <property type="molecule type" value="Genomic_DNA"/>
</dbReference>
<evidence type="ECO:0000313" key="2">
    <source>
        <dbReference type="Proteomes" id="UP000296049"/>
    </source>
</evidence>
<reference evidence="2" key="1">
    <citation type="journal article" date="2013" name="Nat. Genet.">
        <title>The duck genome and transcriptome provide insight into an avian influenza virus reservoir species.</title>
        <authorList>
            <person name="Huang Y."/>
            <person name="Li Y."/>
            <person name="Burt D.W."/>
            <person name="Chen H."/>
            <person name="Zhang Y."/>
            <person name="Qian W."/>
            <person name="Kim H."/>
            <person name="Gan S."/>
            <person name="Zhao Y."/>
            <person name="Li J."/>
            <person name="Yi K."/>
            <person name="Feng H."/>
            <person name="Zhu P."/>
            <person name="Li B."/>
            <person name="Liu Q."/>
            <person name="Fairley S."/>
            <person name="Magor K.E."/>
            <person name="Du Z."/>
            <person name="Hu X."/>
            <person name="Goodman L."/>
            <person name="Tafer H."/>
            <person name="Vignal A."/>
            <person name="Lee T."/>
            <person name="Kim K.W."/>
            <person name="Sheng Z."/>
            <person name="An Y."/>
            <person name="Searle S."/>
            <person name="Herrero J."/>
            <person name="Groenen M.A."/>
            <person name="Crooijmans R.P."/>
            <person name="Faraut T."/>
            <person name="Cai Q."/>
            <person name="Webster R.G."/>
            <person name="Aldridge J.R."/>
            <person name="Warren W.C."/>
            <person name="Bartschat S."/>
            <person name="Kehr S."/>
            <person name="Marz M."/>
            <person name="Stadler P.F."/>
            <person name="Smith J."/>
            <person name="Kraus R.H."/>
            <person name="Zhao Y."/>
            <person name="Ren L."/>
            <person name="Fei J."/>
            <person name="Morisson M."/>
            <person name="Kaiser P."/>
            <person name="Griffin D.K."/>
            <person name="Rao M."/>
            <person name="Pitel F."/>
            <person name="Wang J."/>
            <person name="Li N."/>
        </authorList>
    </citation>
    <scope>NUCLEOTIDE SEQUENCE [LARGE SCALE GENOMIC DNA]</scope>
</reference>
<name>R0LK76_ANAPL</name>
<sequence>MLPLLPIPQHLLQTIKISVQQIDKSVRSVITATACPLQQGGETHRLKPPPHKWAVARAHKQPVKGAQQWRDYTNHTHNSRGWNAQRHTTGIPFQQLCSVHFGPAAQDKQSTGPLPRAVALARACSLWSTWEDWSPSKDQLTGSQCTEKGQHGCWTSWEKGLPSPIRKPFLAVGCGGGSHETLAICHMQHDIPQSTQLSSRTAFPNHTLSCFAFTFTIEKPLVKVNILKPPRQFFHLAMAPYSPSRAEHAAQRQTGNGQVSSLVNITQCKGNISSSELEPENAIRIHFGPALMTDKNCEGIRYVTNLGCNTLQVSRISKRNDILSTYCFDPSLKYLGDLVNNLCFNGYMCTINLRYNLSEEYKVQPYIIHLPGIYCSKESLNSKERGISAAGITLRGIITQGEILLFSLLLCRRAKRALGLLTIYGVRQPTTRLAQWRYHPPPPHSVGEAVTFIMPQLFSNTAAHMTAKALMSVKRSQIN</sequence>
<keyword evidence="2" id="KW-1185">Reference proteome</keyword>
<proteinExistence type="predicted"/>
<accession>R0LK76</accession>
<dbReference type="Proteomes" id="UP000296049">
    <property type="component" value="Unassembled WGS sequence"/>
</dbReference>
<organism evidence="1 2">
    <name type="scientific">Anas platyrhynchos</name>
    <name type="common">Mallard</name>
    <name type="synonym">Anas boschas</name>
    <dbReference type="NCBI Taxonomy" id="8839"/>
    <lineage>
        <taxon>Eukaryota</taxon>
        <taxon>Metazoa</taxon>
        <taxon>Chordata</taxon>
        <taxon>Craniata</taxon>
        <taxon>Vertebrata</taxon>
        <taxon>Euteleostomi</taxon>
        <taxon>Archelosauria</taxon>
        <taxon>Archosauria</taxon>
        <taxon>Dinosauria</taxon>
        <taxon>Saurischia</taxon>
        <taxon>Theropoda</taxon>
        <taxon>Coelurosauria</taxon>
        <taxon>Aves</taxon>
        <taxon>Neognathae</taxon>
        <taxon>Galloanserae</taxon>
        <taxon>Anseriformes</taxon>
        <taxon>Anatidae</taxon>
        <taxon>Anatinae</taxon>
        <taxon>Anas</taxon>
    </lineage>
</organism>
<gene>
    <name evidence="1" type="ORF">Anapl_15253</name>
</gene>
<dbReference type="AlphaFoldDB" id="R0LK76"/>